<dbReference type="PANTHER" id="PTHR22710:SF2">
    <property type="entry name" value="X-RAY RADIATION RESISTANCE-ASSOCIATED PROTEIN 1"/>
    <property type="match status" value="1"/>
</dbReference>
<protein>
    <recommendedName>
        <fullName evidence="8">X-ray radiation resistance-associated protein 1</fullName>
    </recommendedName>
</protein>
<dbReference type="GO" id="GO:0005737">
    <property type="term" value="C:cytoplasm"/>
    <property type="evidence" value="ECO:0007669"/>
    <property type="project" value="UniProtKB-SubCell"/>
</dbReference>
<evidence type="ECO:0000256" key="1">
    <source>
        <dbReference type="ARBA" id="ARBA00004496"/>
    </source>
</evidence>
<evidence type="ECO:0000313" key="6">
    <source>
        <dbReference type="EMBL" id="KAG7483831.1"/>
    </source>
</evidence>
<evidence type="ECO:0000256" key="5">
    <source>
        <dbReference type="SAM" id="MobiDB-lite"/>
    </source>
</evidence>
<evidence type="ECO:0008006" key="8">
    <source>
        <dbReference type="Google" id="ProtNLM"/>
    </source>
</evidence>
<comment type="subcellular location">
    <subcellularLocation>
        <location evidence="1">Cytoplasm</location>
    </subcellularLocation>
</comment>
<dbReference type="PROSITE" id="PS51450">
    <property type="entry name" value="LRR"/>
    <property type="match status" value="2"/>
</dbReference>
<gene>
    <name evidence="6" type="ORF">MATL_G00042590</name>
</gene>
<dbReference type="Proteomes" id="UP001046870">
    <property type="component" value="Chromosome 3"/>
</dbReference>
<keyword evidence="4" id="KW-0677">Repeat</keyword>
<dbReference type="GO" id="GO:0005634">
    <property type="term" value="C:nucleus"/>
    <property type="evidence" value="ECO:0007669"/>
    <property type="project" value="TreeGrafter"/>
</dbReference>
<organism evidence="6 7">
    <name type="scientific">Megalops atlanticus</name>
    <name type="common">Tarpon</name>
    <name type="synonym">Clupea gigantea</name>
    <dbReference type="NCBI Taxonomy" id="7932"/>
    <lineage>
        <taxon>Eukaryota</taxon>
        <taxon>Metazoa</taxon>
        <taxon>Chordata</taxon>
        <taxon>Craniata</taxon>
        <taxon>Vertebrata</taxon>
        <taxon>Euteleostomi</taxon>
        <taxon>Actinopterygii</taxon>
        <taxon>Neopterygii</taxon>
        <taxon>Teleostei</taxon>
        <taxon>Elopiformes</taxon>
        <taxon>Megalopidae</taxon>
        <taxon>Megalops</taxon>
    </lineage>
</organism>
<evidence type="ECO:0000256" key="4">
    <source>
        <dbReference type="ARBA" id="ARBA00022737"/>
    </source>
</evidence>
<feature type="region of interest" description="Disordered" evidence="5">
    <location>
        <begin position="219"/>
        <end position="238"/>
    </location>
</feature>
<keyword evidence="7" id="KW-1185">Reference proteome</keyword>
<keyword evidence="2" id="KW-0963">Cytoplasm</keyword>
<accession>A0A9D3TIC6</accession>
<proteinExistence type="predicted"/>
<evidence type="ECO:0000256" key="2">
    <source>
        <dbReference type="ARBA" id="ARBA00022490"/>
    </source>
</evidence>
<dbReference type="Gene3D" id="3.80.10.10">
    <property type="entry name" value="Ribonuclease Inhibitor"/>
    <property type="match status" value="2"/>
</dbReference>
<dbReference type="EMBL" id="JAFDVH010000003">
    <property type="protein sequence ID" value="KAG7483831.1"/>
    <property type="molecule type" value="Genomic_DNA"/>
</dbReference>
<dbReference type="PANTHER" id="PTHR22710">
    <property type="entry name" value="X-RAY RADIATION RESISTANCE ASSOCIATED PROTEIN 1 XRRA1"/>
    <property type="match status" value="1"/>
</dbReference>
<dbReference type="InterPro" id="IPR032675">
    <property type="entry name" value="LRR_dom_sf"/>
</dbReference>
<dbReference type="SUPFAM" id="SSF52058">
    <property type="entry name" value="L domain-like"/>
    <property type="match status" value="1"/>
</dbReference>
<sequence length="630" mass="71305">MTLHRVDKPSDLCNVDISDQNLHSVKTEDFEEFDNVVYVNASENHLTLDPFSKFPILKQLELSLNGLHNLKVNARDFPHLEILDLSYNNLSSDDIQSIGLLPCLKVLHLSGNELRALPDSMAKPHYDSAQMASDQDVRFRKLEVLMLDDNKLCSPGVFHSLASLTRLQHLNLEGNYITEVPYLPQMEDLLDLQNCSRQQSEELGHGKVLVSASERLVANDTSVERPGSDQSLQEDGVCPKSYSPLQTPLLPEAKMEFTGELHLPLPELKFLNLANNRIVLEEALLAVALFPSLSELVIHSNPLTTQRSGDPPMLTHFLQERLGIEIRRKKTAQLVKPHIVIPLNPKRKVNTKIRKVPKLPLQLETDGISFLNGYGYSMENNAKELQKNLIPTECKSVPSDCFSQMSTHVVEEAQGLTSDDGLKTVEGSAKDIPGAYNQDGDTFFITQVNDSDKSKWQVKSEDLELESEEQREGSVPKKFRGYEILLDAKTDPYMFEPVGIQHTVRALELALKNILVYRDSKANLESPQKSYTVKEKRVTKLPSAKPRKLKGERVEDALTQMRDRKTMKQVPLDKVLKGKDVYKEEYEEALTLLRDIKKKYQVVHMKAVEEAAQVEHEKHMNLHGNKANQE</sequence>
<dbReference type="InterPro" id="IPR003591">
    <property type="entry name" value="Leu-rich_rpt_typical-subtyp"/>
</dbReference>
<keyword evidence="3" id="KW-0433">Leucine-rich repeat</keyword>
<dbReference type="InterPro" id="IPR001611">
    <property type="entry name" value="Leu-rich_rpt"/>
</dbReference>
<dbReference type="OrthoDB" id="1687175at2759"/>
<dbReference type="Pfam" id="PF13855">
    <property type="entry name" value="LRR_8"/>
    <property type="match status" value="1"/>
</dbReference>
<evidence type="ECO:0000256" key="3">
    <source>
        <dbReference type="ARBA" id="ARBA00022614"/>
    </source>
</evidence>
<reference evidence="6" key="1">
    <citation type="submission" date="2021-01" db="EMBL/GenBank/DDBJ databases">
        <authorList>
            <person name="Zahm M."/>
            <person name="Roques C."/>
            <person name="Cabau C."/>
            <person name="Klopp C."/>
            <person name="Donnadieu C."/>
            <person name="Jouanno E."/>
            <person name="Lampietro C."/>
            <person name="Louis A."/>
            <person name="Herpin A."/>
            <person name="Echchiki A."/>
            <person name="Berthelot C."/>
            <person name="Parey E."/>
            <person name="Roest-Crollius H."/>
            <person name="Braasch I."/>
            <person name="Postlethwait J."/>
            <person name="Bobe J."/>
            <person name="Montfort J."/>
            <person name="Bouchez O."/>
            <person name="Begum T."/>
            <person name="Mejri S."/>
            <person name="Adams A."/>
            <person name="Chen W.-J."/>
            <person name="Guiguen Y."/>
        </authorList>
    </citation>
    <scope>NUCLEOTIDE SEQUENCE</scope>
    <source>
        <strain evidence="6">YG-15Mar2019-1</strain>
        <tissue evidence="6">Brain</tissue>
    </source>
</reference>
<name>A0A9D3TIC6_MEGAT</name>
<evidence type="ECO:0000313" key="7">
    <source>
        <dbReference type="Proteomes" id="UP001046870"/>
    </source>
</evidence>
<dbReference type="SMART" id="SM00369">
    <property type="entry name" value="LRR_TYP"/>
    <property type="match status" value="4"/>
</dbReference>
<comment type="caution">
    <text evidence="6">The sequence shown here is derived from an EMBL/GenBank/DDBJ whole genome shotgun (WGS) entry which is preliminary data.</text>
</comment>
<dbReference type="AlphaFoldDB" id="A0A9D3TIC6"/>